<evidence type="ECO:0000256" key="6">
    <source>
        <dbReference type="ARBA" id="ARBA00048767"/>
    </source>
</evidence>
<dbReference type="GO" id="GO:0033980">
    <property type="term" value="F:phosphonopyruvate decarboxylase activity"/>
    <property type="evidence" value="ECO:0007669"/>
    <property type="project" value="InterPro"/>
</dbReference>
<accession>A0A8B8C1D6</accession>
<comment type="catalytic activity">
    <reaction evidence="6">
        <text>(2R)-hydroxyhexadecanoyl-CoA = pentadecanal + formyl-CoA</text>
        <dbReference type="Rhea" id="RHEA:55212"/>
        <dbReference type="ChEBI" id="CHEBI:17302"/>
        <dbReference type="ChEBI" id="CHEBI:57376"/>
        <dbReference type="ChEBI" id="CHEBI:138654"/>
    </reaction>
    <physiologicalReaction direction="left-to-right" evidence="6">
        <dbReference type="Rhea" id="RHEA:55213"/>
    </physiologicalReaction>
</comment>
<dbReference type="PANTHER" id="PTHR42818:SF1">
    <property type="entry name" value="SULFOPYRUVATE DECARBOXYLASE"/>
    <property type="match status" value="1"/>
</dbReference>
<dbReference type="InterPro" id="IPR017684">
    <property type="entry name" value="Phosphono-pyrv_decarboxylase"/>
</dbReference>
<keyword evidence="4" id="KW-0456">Lyase</keyword>
<gene>
    <name evidence="11" type="primary">LOC111114715</name>
</gene>
<evidence type="ECO:0000256" key="4">
    <source>
        <dbReference type="ARBA" id="ARBA00023239"/>
    </source>
</evidence>
<dbReference type="KEGG" id="cvn:111114715"/>
<proteinExistence type="predicted"/>
<dbReference type="InterPro" id="IPR011766">
    <property type="entry name" value="TPP_enzyme_TPP-bd"/>
</dbReference>
<dbReference type="FunFam" id="3.40.50.970:FF:000101">
    <property type="entry name" value="Putative phosphonopyruvate decarboxylase"/>
    <property type="match status" value="1"/>
</dbReference>
<dbReference type="NCBIfam" id="TIGR03297">
    <property type="entry name" value="Ppyr-DeCO2ase"/>
    <property type="match status" value="1"/>
</dbReference>
<dbReference type="InterPro" id="IPR051818">
    <property type="entry name" value="TPP_dependent_decarboxylase"/>
</dbReference>
<reference evidence="10" key="1">
    <citation type="submission" date="2024-06" db="UniProtKB">
        <authorList>
            <consortium name="RefSeq"/>
        </authorList>
    </citation>
    <scope>NUCLEOTIDE SEQUENCE [LARGE SCALE GENOMIC DNA]</scope>
</reference>
<evidence type="ECO:0000256" key="7">
    <source>
        <dbReference type="SAM" id="MobiDB-lite"/>
    </source>
</evidence>
<dbReference type="GO" id="GO:0030976">
    <property type="term" value="F:thiamine pyrophosphate binding"/>
    <property type="evidence" value="ECO:0007669"/>
    <property type="project" value="InterPro"/>
</dbReference>
<dbReference type="GeneID" id="111114715"/>
<evidence type="ECO:0000259" key="8">
    <source>
        <dbReference type="Pfam" id="PF02775"/>
    </source>
</evidence>
<evidence type="ECO:0000256" key="3">
    <source>
        <dbReference type="ARBA" id="ARBA00023052"/>
    </source>
</evidence>
<evidence type="ECO:0000313" key="11">
    <source>
        <dbReference type="RefSeq" id="XP_022308861.1"/>
    </source>
</evidence>
<dbReference type="CDD" id="cd03371">
    <property type="entry name" value="TPP_PpyrDC"/>
    <property type="match status" value="1"/>
</dbReference>
<dbReference type="PROSITE" id="PS00187">
    <property type="entry name" value="TPP_ENZYMES"/>
    <property type="match status" value="1"/>
</dbReference>
<feature type="domain" description="Thiamine pyrophosphate enzyme TPP-binding" evidence="8">
    <location>
        <begin position="302"/>
        <end position="428"/>
    </location>
</feature>
<evidence type="ECO:0000256" key="5">
    <source>
        <dbReference type="ARBA" id="ARBA00030510"/>
    </source>
</evidence>
<dbReference type="SUPFAM" id="SSF52518">
    <property type="entry name" value="Thiamin diphosphate-binding fold (THDP-binding)"/>
    <property type="match status" value="2"/>
</dbReference>
<dbReference type="AlphaFoldDB" id="A0A8B8C1D6"/>
<dbReference type="InterPro" id="IPR000399">
    <property type="entry name" value="TPP-bd_CS"/>
</dbReference>
<dbReference type="FunFam" id="3.40.50.970:FF:000100">
    <property type="entry name" value="Putative phosphonopyruvate decarboxylase"/>
    <property type="match status" value="1"/>
</dbReference>
<keyword evidence="3" id="KW-0786">Thiamine pyrophosphate</keyword>
<dbReference type="Proteomes" id="UP000694844">
    <property type="component" value="Chromosome 1"/>
</dbReference>
<evidence type="ECO:0000259" key="9">
    <source>
        <dbReference type="Pfam" id="PF02776"/>
    </source>
</evidence>
<keyword evidence="10" id="KW-1185">Reference proteome</keyword>
<protein>
    <recommendedName>
        <fullName evidence="1">2-hydroxyacyl-CoA lyase 2</fullName>
    </recommendedName>
    <alternativeName>
        <fullName evidence="5">IlvB-like protein</fullName>
    </alternativeName>
</protein>
<reference evidence="11" key="2">
    <citation type="submission" date="2025-08" db="UniProtKB">
        <authorList>
            <consortium name="RefSeq"/>
        </authorList>
    </citation>
    <scope>IDENTIFICATION</scope>
    <source>
        <tissue evidence="11">Whole sample</tissue>
    </source>
</reference>
<dbReference type="Pfam" id="PF02776">
    <property type="entry name" value="TPP_enzyme_N"/>
    <property type="match status" value="1"/>
</dbReference>
<dbReference type="GO" id="GO:0032923">
    <property type="term" value="P:organic phosphonate biosynthetic process"/>
    <property type="evidence" value="ECO:0007669"/>
    <property type="project" value="InterPro"/>
</dbReference>
<dbReference type="PANTHER" id="PTHR42818">
    <property type="entry name" value="SULFOPYRUVATE DECARBOXYLASE SUBUNIT ALPHA"/>
    <property type="match status" value="1"/>
</dbReference>
<dbReference type="Pfam" id="PF02775">
    <property type="entry name" value="TPP_enzyme_C"/>
    <property type="match status" value="1"/>
</dbReference>
<dbReference type="Gene3D" id="3.40.50.970">
    <property type="match status" value="2"/>
</dbReference>
<feature type="compositionally biased region" description="Basic and acidic residues" evidence="7">
    <location>
        <begin position="54"/>
        <end position="69"/>
    </location>
</feature>
<dbReference type="GO" id="GO:0000287">
    <property type="term" value="F:magnesium ion binding"/>
    <property type="evidence" value="ECO:0007669"/>
    <property type="project" value="InterPro"/>
</dbReference>
<dbReference type="InterPro" id="IPR029061">
    <property type="entry name" value="THDP-binding"/>
</dbReference>
<dbReference type="InterPro" id="IPR012001">
    <property type="entry name" value="Thiamin_PyroP_enz_TPP-bd_dom"/>
</dbReference>
<sequence length="459" mass="50549">MARAGLALTRLLGNSSTFLSCGRLTSVRLSQDIHTDPTLYKSHISEKLGSQTDSKQEKQYEEQQKRNEDAGELTELVRDFLQPNEFYNSCLNIGVDFFCGVPDSLLKDFCAYVTQNAPKEKHVIAANEGNAVAIATGYHLATGKHPMVYLQNSGLGNIINPLMSLTSPSVYSVPMILLIGWRGEPGKRDEPQHLVQGQATPGLLAALGIPFQPLPDYEEGADQALLTAKHYMEKSSAPYAFLVKRQTFAPYKLKKRPTPEEFVLSREDAMKVVIDNLSQKDVVISATGMLSRELFEYRVTKEMGHEKDFLSVGSMGHTSSIALGVAMQKPRRQVFCLDGDGSVIMHMGAMATVGQSAMSNFKHIVINNGSHDSVGGQPTDAGNHDQFSFSTIAEGCGYKSTMVAMTEEEIAQCVMDMRGMEGPVLLEIKTRMGSRKNLGRPTRTPIENKEDFMHFLAIN</sequence>
<dbReference type="CDD" id="cd07035">
    <property type="entry name" value="TPP_PYR_POX_like"/>
    <property type="match status" value="1"/>
</dbReference>
<dbReference type="PROSITE" id="PS51257">
    <property type="entry name" value="PROKAR_LIPOPROTEIN"/>
    <property type="match status" value="1"/>
</dbReference>
<feature type="region of interest" description="Disordered" evidence="7">
    <location>
        <begin position="44"/>
        <end position="69"/>
    </location>
</feature>
<organism evidence="10 11">
    <name type="scientific">Crassostrea virginica</name>
    <name type="common">Eastern oyster</name>
    <dbReference type="NCBI Taxonomy" id="6565"/>
    <lineage>
        <taxon>Eukaryota</taxon>
        <taxon>Metazoa</taxon>
        <taxon>Spiralia</taxon>
        <taxon>Lophotrochozoa</taxon>
        <taxon>Mollusca</taxon>
        <taxon>Bivalvia</taxon>
        <taxon>Autobranchia</taxon>
        <taxon>Pteriomorphia</taxon>
        <taxon>Ostreida</taxon>
        <taxon>Ostreoidea</taxon>
        <taxon>Ostreidae</taxon>
        <taxon>Crassostrea</taxon>
    </lineage>
</organism>
<dbReference type="RefSeq" id="XP_022308861.1">
    <property type="nucleotide sequence ID" value="XM_022453153.1"/>
</dbReference>
<evidence type="ECO:0000313" key="10">
    <source>
        <dbReference type="Proteomes" id="UP000694844"/>
    </source>
</evidence>
<evidence type="ECO:0000256" key="1">
    <source>
        <dbReference type="ARBA" id="ARBA00018936"/>
    </source>
</evidence>
<dbReference type="OrthoDB" id="16262at2759"/>
<evidence type="ECO:0000256" key="2">
    <source>
        <dbReference type="ARBA" id="ARBA00022793"/>
    </source>
</evidence>
<keyword evidence="2" id="KW-0210">Decarboxylase</keyword>
<feature type="domain" description="Thiamine pyrophosphate enzyme N-terminal TPP-binding" evidence="9">
    <location>
        <begin position="91"/>
        <end position="188"/>
    </location>
</feature>
<name>A0A8B8C1D6_CRAVI</name>